<protein>
    <submittedName>
        <fullName evidence="1">Uncharacterized protein</fullName>
    </submittedName>
</protein>
<comment type="caution">
    <text evidence="1">The sequence shown here is derived from an EMBL/GenBank/DDBJ whole genome shotgun (WGS) entry which is preliminary data.</text>
</comment>
<dbReference type="AlphaFoldDB" id="E2ZLD0"/>
<dbReference type="EMBL" id="AECU01000187">
    <property type="protein sequence ID" value="EFQ05970.1"/>
    <property type="molecule type" value="Genomic_DNA"/>
</dbReference>
<dbReference type="BioCyc" id="FCF748224-HMP:GTSS-487-MONOMER"/>
<evidence type="ECO:0000313" key="2">
    <source>
        <dbReference type="Proteomes" id="UP000006028"/>
    </source>
</evidence>
<sequence length="47" mass="5393">MLIFADFLSRIYKNISHYAPFRLVFIGYIAQIPVSHAVPPGAAYHRM</sequence>
<dbReference type="Proteomes" id="UP000006028">
    <property type="component" value="Unassembled WGS sequence"/>
</dbReference>
<reference evidence="1 2" key="1">
    <citation type="submission" date="2010-08" db="EMBL/GenBank/DDBJ databases">
        <authorList>
            <person name="Weinstock G."/>
            <person name="Sodergren E."/>
            <person name="Clifton S."/>
            <person name="Fulton L."/>
            <person name="Fulton B."/>
            <person name="Courtney L."/>
            <person name="Fronick C."/>
            <person name="Harrison M."/>
            <person name="Strong C."/>
            <person name="Farmer C."/>
            <person name="Delahaunty K."/>
            <person name="Markovic C."/>
            <person name="Hall O."/>
            <person name="Minx P."/>
            <person name="Tomlinson C."/>
            <person name="Mitreva M."/>
            <person name="Hou S."/>
            <person name="Chen J."/>
            <person name="Wollam A."/>
            <person name="Pepin K.H."/>
            <person name="Johnson M."/>
            <person name="Bhonagiri V."/>
            <person name="Zhang X."/>
            <person name="Suruliraj S."/>
            <person name="Warren W."/>
            <person name="Chinwalla A."/>
            <person name="Mardis E.R."/>
            <person name="Wilson R.K."/>
        </authorList>
    </citation>
    <scope>NUCLEOTIDE SEQUENCE [LARGE SCALE GENOMIC DNA]</scope>
    <source>
        <strain evidence="1 2">KLE1255</strain>
    </source>
</reference>
<accession>E2ZLD0</accession>
<gene>
    <name evidence="1" type="ORF">HMPREF9436_02486</name>
</gene>
<dbReference type="STRING" id="748224.HMPREF9436_02486"/>
<organism evidence="1 2">
    <name type="scientific">Faecalibacterium cf. prausnitzii KLE1255</name>
    <dbReference type="NCBI Taxonomy" id="748224"/>
    <lineage>
        <taxon>Bacteria</taxon>
        <taxon>Bacillati</taxon>
        <taxon>Bacillota</taxon>
        <taxon>Clostridia</taxon>
        <taxon>Eubacteriales</taxon>
        <taxon>Oscillospiraceae</taxon>
        <taxon>Faecalibacterium</taxon>
    </lineage>
</organism>
<name>E2ZLD0_9FIRM</name>
<dbReference type="HOGENOM" id="CLU_3168274_0_0_9"/>
<evidence type="ECO:0000313" key="1">
    <source>
        <dbReference type="EMBL" id="EFQ05970.1"/>
    </source>
</evidence>
<proteinExistence type="predicted"/>